<dbReference type="Proteomes" id="UP001596066">
    <property type="component" value="Unassembled WGS sequence"/>
</dbReference>
<dbReference type="RefSeq" id="WP_346148451.1">
    <property type="nucleotide sequence ID" value="NZ_BAAAUA010000049.1"/>
</dbReference>
<proteinExistence type="predicted"/>
<evidence type="ECO:0000313" key="1">
    <source>
        <dbReference type="EMBL" id="MFC5645361.1"/>
    </source>
</evidence>
<accession>A0ABW0VML9</accession>
<name>A0ABW0VML9_9ACTN</name>
<protein>
    <submittedName>
        <fullName evidence="1">Uncharacterized protein</fullName>
    </submittedName>
</protein>
<sequence length="75" mass="8231">MHITISGTADYARMHTSTNDDRDLGYPSGDASWTDEIYSAEHRPDALAYARERAGVSRTGISGIAVEVYVNGRRV</sequence>
<reference evidence="2" key="1">
    <citation type="journal article" date="2019" name="Int. J. Syst. Evol. Microbiol.">
        <title>The Global Catalogue of Microorganisms (GCM) 10K type strain sequencing project: providing services to taxonomists for standard genome sequencing and annotation.</title>
        <authorList>
            <consortium name="The Broad Institute Genomics Platform"/>
            <consortium name="The Broad Institute Genome Sequencing Center for Infectious Disease"/>
            <person name="Wu L."/>
            <person name="Ma J."/>
        </authorList>
    </citation>
    <scope>NUCLEOTIDE SEQUENCE [LARGE SCALE GENOMIC DNA]</scope>
    <source>
        <strain evidence="2">CGMCC 4.1622</strain>
    </source>
</reference>
<gene>
    <name evidence="1" type="ORF">ACFPZF_28930</name>
</gene>
<keyword evidence="2" id="KW-1185">Reference proteome</keyword>
<dbReference type="EMBL" id="JBHSOC010000068">
    <property type="protein sequence ID" value="MFC5645361.1"/>
    <property type="molecule type" value="Genomic_DNA"/>
</dbReference>
<evidence type="ECO:0000313" key="2">
    <source>
        <dbReference type="Proteomes" id="UP001596066"/>
    </source>
</evidence>
<organism evidence="1 2">
    <name type="scientific">Kitasatospora cinereorecta</name>
    <dbReference type="NCBI Taxonomy" id="285560"/>
    <lineage>
        <taxon>Bacteria</taxon>
        <taxon>Bacillati</taxon>
        <taxon>Actinomycetota</taxon>
        <taxon>Actinomycetes</taxon>
        <taxon>Kitasatosporales</taxon>
        <taxon>Streptomycetaceae</taxon>
        <taxon>Kitasatospora</taxon>
    </lineage>
</organism>
<comment type="caution">
    <text evidence="1">The sequence shown here is derived from an EMBL/GenBank/DDBJ whole genome shotgun (WGS) entry which is preliminary data.</text>
</comment>